<dbReference type="Proteomes" id="UP000050509">
    <property type="component" value="Unassembled WGS sequence"/>
</dbReference>
<reference evidence="1 2" key="1">
    <citation type="submission" date="2015-09" db="EMBL/GenBank/DDBJ databases">
        <title>Draft genome sequence of Kouleothrix aurantiaca JCM 19913.</title>
        <authorList>
            <person name="Hemp J."/>
        </authorList>
    </citation>
    <scope>NUCLEOTIDE SEQUENCE [LARGE SCALE GENOMIC DNA]</scope>
    <source>
        <strain evidence="1 2">COM-B</strain>
    </source>
</reference>
<gene>
    <name evidence="1" type="ORF">SE17_05510</name>
</gene>
<dbReference type="EMBL" id="LJCR01000104">
    <property type="protein sequence ID" value="KPV54154.1"/>
    <property type="molecule type" value="Genomic_DNA"/>
</dbReference>
<name>A0A0P9D509_9CHLR</name>
<protein>
    <submittedName>
        <fullName evidence="1">Uncharacterized protein</fullName>
    </submittedName>
</protein>
<evidence type="ECO:0000313" key="1">
    <source>
        <dbReference type="EMBL" id="KPV54154.1"/>
    </source>
</evidence>
<organism evidence="1 2">
    <name type="scientific">Kouleothrix aurantiaca</name>
    <dbReference type="NCBI Taxonomy" id="186479"/>
    <lineage>
        <taxon>Bacteria</taxon>
        <taxon>Bacillati</taxon>
        <taxon>Chloroflexota</taxon>
        <taxon>Chloroflexia</taxon>
        <taxon>Chloroflexales</taxon>
        <taxon>Roseiflexineae</taxon>
        <taxon>Roseiflexaceae</taxon>
        <taxon>Kouleothrix</taxon>
    </lineage>
</organism>
<evidence type="ECO:0000313" key="2">
    <source>
        <dbReference type="Proteomes" id="UP000050509"/>
    </source>
</evidence>
<dbReference type="AlphaFoldDB" id="A0A0P9D509"/>
<comment type="caution">
    <text evidence="1">The sequence shown here is derived from an EMBL/GenBank/DDBJ whole genome shotgun (WGS) entry which is preliminary data.</text>
</comment>
<proteinExistence type="predicted"/>
<keyword evidence="2" id="KW-1185">Reference proteome</keyword>
<sequence>MKADVDPTLARQLDAARATEPVEAVLMLRDGAPQGDSAAALMQQASDEDADAEMNYMPRIGALVVRAQSHVIRLLISQPTVEVASANQRAEGYYL</sequence>
<accession>A0A0P9D509</accession>